<comment type="caution">
    <text evidence="2">The sequence shown here is derived from an EMBL/GenBank/DDBJ whole genome shotgun (WGS) entry which is preliminary data.</text>
</comment>
<dbReference type="GO" id="GO:0006304">
    <property type="term" value="P:DNA modification"/>
    <property type="evidence" value="ECO:0007669"/>
    <property type="project" value="InterPro"/>
</dbReference>
<dbReference type="Gene3D" id="3.40.50.150">
    <property type="entry name" value="Vaccinia Virus protein VP39"/>
    <property type="match status" value="1"/>
</dbReference>
<feature type="domain" description="Type II methyltransferase M.TaqI-like" evidence="1">
    <location>
        <begin position="33"/>
        <end position="130"/>
    </location>
</feature>
<feature type="non-terminal residue" evidence="2">
    <location>
        <position position="256"/>
    </location>
</feature>
<dbReference type="AlphaFoldDB" id="X0VQK9"/>
<dbReference type="EMBL" id="BARS01037666">
    <property type="protein sequence ID" value="GAG14763.1"/>
    <property type="molecule type" value="Genomic_DNA"/>
</dbReference>
<dbReference type="InterPro" id="IPR029063">
    <property type="entry name" value="SAM-dependent_MTases_sf"/>
</dbReference>
<evidence type="ECO:0000259" key="1">
    <source>
        <dbReference type="Pfam" id="PF07669"/>
    </source>
</evidence>
<evidence type="ECO:0000313" key="2">
    <source>
        <dbReference type="EMBL" id="GAG14763.1"/>
    </source>
</evidence>
<gene>
    <name evidence="2" type="ORF">S01H1_57728</name>
</gene>
<sequence length="256" mass="27864">PHDFSDMLEQLAPAIAHEASAANVVKQAISPTVVIGNPPYSKLSQNRNAWIDGLMERYKTTVKTQEVQRQALSNDYVKFFCASAHYLSRSAGYVFGMITDNSYLDGPLFRDMRADLLISYPCLRIIDLLGNARKRASTEGDENVFDIRQGVAIFLGSRSVSLAGTSALYASLTGSREHKGGWLLSNSSETTPFERSAPADPHYFLTPQPSEEPPEWQGGIALPDVFAGGTRAGRPLPFNGAALATRHDALAIAFTV</sequence>
<dbReference type="SUPFAM" id="SSF53335">
    <property type="entry name" value="S-adenosyl-L-methionine-dependent methyltransferases"/>
    <property type="match status" value="1"/>
</dbReference>
<organism evidence="2">
    <name type="scientific">marine sediment metagenome</name>
    <dbReference type="NCBI Taxonomy" id="412755"/>
    <lineage>
        <taxon>unclassified sequences</taxon>
        <taxon>metagenomes</taxon>
        <taxon>ecological metagenomes</taxon>
    </lineage>
</organism>
<reference evidence="2" key="1">
    <citation type="journal article" date="2014" name="Front. Microbiol.">
        <title>High frequency of phylogenetically diverse reductive dehalogenase-homologous genes in deep subseafloor sedimentary metagenomes.</title>
        <authorList>
            <person name="Kawai M."/>
            <person name="Futagami T."/>
            <person name="Toyoda A."/>
            <person name="Takaki Y."/>
            <person name="Nishi S."/>
            <person name="Hori S."/>
            <person name="Arai W."/>
            <person name="Tsubouchi T."/>
            <person name="Morono Y."/>
            <person name="Uchiyama I."/>
            <person name="Ito T."/>
            <person name="Fujiyama A."/>
            <person name="Inagaki F."/>
            <person name="Takami H."/>
        </authorList>
    </citation>
    <scope>NUCLEOTIDE SEQUENCE</scope>
    <source>
        <strain evidence="2">Expedition CK06-06</strain>
    </source>
</reference>
<dbReference type="InterPro" id="IPR011639">
    <property type="entry name" value="MethylTrfase_TaqI-like_dom"/>
</dbReference>
<protein>
    <recommendedName>
        <fullName evidence="1">Type II methyltransferase M.TaqI-like domain-containing protein</fullName>
    </recommendedName>
</protein>
<accession>X0VQK9</accession>
<proteinExistence type="predicted"/>
<dbReference type="Pfam" id="PF07669">
    <property type="entry name" value="Eco57I"/>
    <property type="match status" value="1"/>
</dbReference>
<name>X0VQK9_9ZZZZ</name>
<feature type="non-terminal residue" evidence="2">
    <location>
        <position position="1"/>
    </location>
</feature>